<dbReference type="GO" id="GO:0003677">
    <property type="term" value="F:DNA binding"/>
    <property type="evidence" value="ECO:0007669"/>
    <property type="project" value="UniProtKB-KW"/>
</dbReference>
<evidence type="ECO:0000313" key="7">
    <source>
        <dbReference type="Proteomes" id="UP000462152"/>
    </source>
</evidence>
<dbReference type="InterPro" id="IPR050707">
    <property type="entry name" value="HTH_MetabolicPath_Reg"/>
</dbReference>
<dbReference type="AlphaFoldDB" id="A0A7K1LKY3"/>
<dbReference type="Gene3D" id="3.30.450.40">
    <property type="match status" value="2"/>
</dbReference>
<name>A0A7K1LKY3_9MICC</name>
<dbReference type="PROSITE" id="PS51077">
    <property type="entry name" value="HTH_ICLR"/>
    <property type="match status" value="1"/>
</dbReference>
<evidence type="ECO:0000313" key="6">
    <source>
        <dbReference type="EMBL" id="MUN55858.1"/>
    </source>
</evidence>
<dbReference type="PANTHER" id="PTHR30136">
    <property type="entry name" value="HELIX-TURN-HELIX TRANSCRIPTIONAL REGULATOR, ICLR FAMILY"/>
    <property type="match status" value="1"/>
</dbReference>
<dbReference type="RefSeq" id="WP_129316164.1">
    <property type="nucleotide sequence ID" value="NZ_JBITVH010000002.1"/>
</dbReference>
<evidence type="ECO:0000256" key="2">
    <source>
        <dbReference type="ARBA" id="ARBA00023125"/>
    </source>
</evidence>
<dbReference type="InterPro" id="IPR005471">
    <property type="entry name" value="Tscrpt_reg_IclR_N"/>
</dbReference>
<dbReference type="SUPFAM" id="SSF46785">
    <property type="entry name" value="Winged helix' DNA-binding domain"/>
    <property type="match status" value="1"/>
</dbReference>
<dbReference type="PANTHER" id="PTHR30136:SF35">
    <property type="entry name" value="HTH-TYPE TRANSCRIPTIONAL REGULATOR RV1719"/>
    <property type="match status" value="1"/>
</dbReference>
<evidence type="ECO:0000256" key="1">
    <source>
        <dbReference type="ARBA" id="ARBA00023015"/>
    </source>
</evidence>
<organism evidence="6 7">
    <name type="scientific">Rothia koreensis</name>
    <dbReference type="NCBI Taxonomy" id="592378"/>
    <lineage>
        <taxon>Bacteria</taxon>
        <taxon>Bacillati</taxon>
        <taxon>Actinomycetota</taxon>
        <taxon>Actinomycetes</taxon>
        <taxon>Micrococcales</taxon>
        <taxon>Micrococcaceae</taxon>
        <taxon>Rothia</taxon>
    </lineage>
</organism>
<dbReference type="InterPro" id="IPR036390">
    <property type="entry name" value="WH_DNA-bd_sf"/>
</dbReference>
<feature type="domain" description="IclR-ED" evidence="5">
    <location>
        <begin position="67"/>
        <end position="218"/>
    </location>
</feature>
<dbReference type="OrthoDB" id="7274111at2"/>
<comment type="caution">
    <text evidence="6">The sequence shown here is derived from an EMBL/GenBank/DDBJ whole genome shotgun (WGS) entry which is preliminary data.</text>
</comment>
<keyword evidence="3" id="KW-0804">Transcription</keyword>
<gene>
    <name evidence="6" type="ORF">GMA10_11685</name>
</gene>
<feature type="domain" description="HTH iclR-type" evidence="4">
    <location>
        <begin position="6"/>
        <end position="66"/>
    </location>
</feature>
<dbReference type="InterPro" id="IPR014757">
    <property type="entry name" value="Tscrpt_reg_IclR_C"/>
</dbReference>
<dbReference type="InterPro" id="IPR036388">
    <property type="entry name" value="WH-like_DNA-bd_sf"/>
</dbReference>
<sequence>MAETSTRTVERALDLMGIVCDQGAMTLAEAAREADLPVSTTLRLLRTVEASKWLTRDDAGIYRPGTRLIQVGAQAFSNDSLADLSRQPMQDLAAETGESVYLSVEAHGDTVLYISIVEGNHSVRHVSWVGHTIPATGSAAGRVLQGHTPDEGYLVSENIVEEDVTAISAPVHGGNGPIAAMSILVPTYRATRQKNRSDGALLRHAASEVSRKLRTTSH</sequence>
<dbReference type="EMBL" id="WOGT01000009">
    <property type="protein sequence ID" value="MUN55858.1"/>
    <property type="molecule type" value="Genomic_DNA"/>
</dbReference>
<reference evidence="6 7" key="1">
    <citation type="submission" date="2019-12" db="EMBL/GenBank/DDBJ databases">
        <authorList>
            <person name="Li J."/>
            <person name="Shi Y."/>
            <person name="Xu G."/>
            <person name="Xiao D."/>
            <person name="Ran X."/>
        </authorList>
    </citation>
    <scope>NUCLEOTIDE SEQUENCE [LARGE SCALE GENOMIC DNA]</scope>
    <source>
        <strain evidence="6 7">JCM 15915</strain>
    </source>
</reference>
<dbReference type="Pfam" id="PF01614">
    <property type="entry name" value="IclR_C"/>
    <property type="match status" value="1"/>
</dbReference>
<dbReference type="InterPro" id="IPR029016">
    <property type="entry name" value="GAF-like_dom_sf"/>
</dbReference>
<keyword evidence="1" id="KW-0805">Transcription regulation</keyword>
<accession>A0A7K1LKY3</accession>
<dbReference type="SMART" id="SM00346">
    <property type="entry name" value="HTH_ICLR"/>
    <property type="match status" value="1"/>
</dbReference>
<dbReference type="SUPFAM" id="SSF55781">
    <property type="entry name" value="GAF domain-like"/>
    <property type="match status" value="1"/>
</dbReference>
<dbReference type="Proteomes" id="UP000462152">
    <property type="component" value="Unassembled WGS sequence"/>
</dbReference>
<protein>
    <submittedName>
        <fullName evidence="6">Helix-turn-helix domain-containing protein</fullName>
    </submittedName>
</protein>
<evidence type="ECO:0000256" key="3">
    <source>
        <dbReference type="ARBA" id="ARBA00023163"/>
    </source>
</evidence>
<evidence type="ECO:0000259" key="4">
    <source>
        <dbReference type="PROSITE" id="PS51077"/>
    </source>
</evidence>
<dbReference type="PROSITE" id="PS51078">
    <property type="entry name" value="ICLR_ED"/>
    <property type="match status" value="1"/>
</dbReference>
<keyword evidence="2" id="KW-0238">DNA-binding</keyword>
<dbReference type="GO" id="GO:0003700">
    <property type="term" value="F:DNA-binding transcription factor activity"/>
    <property type="evidence" value="ECO:0007669"/>
    <property type="project" value="TreeGrafter"/>
</dbReference>
<proteinExistence type="predicted"/>
<keyword evidence="7" id="KW-1185">Reference proteome</keyword>
<evidence type="ECO:0000259" key="5">
    <source>
        <dbReference type="PROSITE" id="PS51078"/>
    </source>
</evidence>
<dbReference type="GO" id="GO:0045892">
    <property type="term" value="P:negative regulation of DNA-templated transcription"/>
    <property type="evidence" value="ECO:0007669"/>
    <property type="project" value="TreeGrafter"/>
</dbReference>
<dbReference type="Pfam" id="PF09339">
    <property type="entry name" value="HTH_IclR"/>
    <property type="match status" value="1"/>
</dbReference>
<dbReference type="Gene3D" id="1.10.10.10">
    <property type="entry name" value="Winged helix-like DNA-binding domain superfamily/Winged helix DNA-binding domain"/>
    <property type="match status" value="1"/>
</dbReference>